<accession>A0A5C3MU43</accession>
<gene>
    <name evidence="6" type="ORF">OE88DRAFT_1663649</name>
</gene>
<evidence type="ECO:0000313" key="6">
    <source>
        <dbReference type="EMBL" id="TFK48600.1"/>
    </source>
</evidence>
<dbReference type="SUPFAM" id="SSF53474">
    <property type="entry name" value="alpha/beta-Hydrolases"/>
    <property type="match status" value="1"/>
</dbReference>
<comment type="similarity">
    <text evidence="1">Belongs to the peptidase S33 family.</text>
</comment>
<evidence type="ECO:0000256" key="2">
    <source>
        <dbReference type="ARBA" id="ARBA00022797"/>
    </source>
</evidence>
<dbReference type="OrthoDB" id="7130006at2759"/>
<name>A0A5C3MU43_9AGAM</name>
<dbReference type="PIRSF" id="PIRSF001112">
    <property type="entry name" value="Epoxide_hydrolase"/>
    <property type="match status" value="1"/>
</dbReference>
<dbReference type="InterPro" id="IPR029058">
    <property type="entry name" value="AB_hydrolase_fold"/>
</dbReference>
<feature type="active site" description="Proton acceptor" evidence="4">
    <location>
        <position position="373"/>
    </location>
</feature>
<feature type="active site" description="Proton donor" evidence="4">
    <location>
        <position position="319"/>
    </location>
</feature>
<keyword evidence="3 6" id="KW-0378">Hydrolase</keyword>
<dbReference type="InterPro" id="IPR010497">
    <property type="entry name" value="Epoxide_hydro_N"/>
</dbReference>
<evidence type="ECO:0000259" key="5">
    <source>
        <dbReference type="Pfam" id="PF06441"/>
    </source>
</evidence>
<dbReference type="EMBL" id="ML213518">
    <property type="protein sequence ID" value="TFK48600.1"/>
    <property type="molecule type" value="Genomic_DNA"/>
</dbReference>
<organism evidence="6 7">
    <name type="scientific">Heliocybe sulcata</name>
    <dbReference type="NCBI Taxonomy" id="5364"/>
    <lineage>
        <taxon>Eukaryota</taxon>
        <taxon>Fungi</taxon>
        <taxon>Dikarya</taxon>
        <taxon>Basidiomycota</taxon>
        <taxon>Agaricomycotina</taxon>
        <taxon>Agaricomycetes</taxon>
        <taxon>Gloeophyllales</taxon>
        <taxon>Gloeophyllaceae</taxon>
        <taxon>Heliocybe</taxon>
    </lineage>
</organism>
<sequence>MSSETPFRIAISDSELSFLQQKLALTRLPDELDDAGWDYGVPLADMQRLLARWQDGYDWRKYERELNELLQFTRDIEVTGFGKLNIHYLHQRSAVEEAIPLLFVHGWPGSFFEARKVFPLLTAASAEYPSFHVVVLGLPGYGFSEGVKQKGFKMVQYAEVGHKLMLALGYSEYVAQGGDWGHLVTRQMAATYGPKHVKAWHTNMPISMPPKPHRNPVLFLELILHSLTPFSPYTESERKGLERAQWFSSKGQGYSKEQGTQPQTLGYSLADSPVGLLAWIYEKLVNWTDNYQWEDDEVLTWVSIYWFSRAGPASSLRIYYEIMNDSLMSLPYVRGVPLGVSYYPKEVAPTPRSWTKAFIGEVVFESEHASGGHFAAYEEPEAFVADLRKMFGKGGPSFGVVPGLTGY</sequence>
<dbReference type="InterPro" id="IPR016292">
    <property type="entry name" value="Epoxide_hydrolase"/>
</dbReference>
<dbReference type="Proteomes" id="UP000305948">
    <property type="component" value="Unassembled WGS sequence"/>
</dbReference>
<evidence type="ECO:0000256" key="1">
    <source>
        <dbReference type="ARBA" id="ARBA00010088"/>
    </source>
</evidence>
<dbReference type="PANTHER" id="PTHR21661:SF35">
    <property type="entry name" value="EPOXIDE HYDROLASE"/>
    <property type="match status" value="1"/>
</dbReference>
<dbReference type="Pfam" id="PF06441">
    <property type="entry name" value="EHN"/>
    <property type="match status" value="1"/>
</dbReference>
<keyword evidence="7" id="KW-1185">Reference proteome</keyword>
<reference evidence="6 7" key="1">
    <citation type="journal article" date="2019" name="Nat. Ecol. Evol.">
        <title>Megaphylogeny resolves global patterns of mushroom evolution.</title>
        <authorList>
            <person name="Varga T."/>
            <person name="Krizsan K."/>
            <person name="Foldi C."/>
            <person name="Dima B."/>
            <person name="Sanchez-Garcia M."/>
            <person name="Sanchez-Ramirez S."/>
            <person name="Szollosi G.J."/>
            <person name="Szarkandi J.G."/>
            <person name="Papp V."/>
            <person name="Albert L."/>
            <person name="Andreopoulos W."/>
            <person name="Angelini C."/>
            <person name="Antonin V."/>
            <person name="Barry K.W."/>
            <person name="Bougher N.L."/>
            <person name="Buchanan P."/>
            <person name="Buyck B."/>
            <person name="Bense V."/>
            <person name="Catcheside P."/>
            <person name="Chovatia M."/>
            <person name="Cooper J."/>
            <person name="Damon W."/>
            <person name="Desjardin D."/>
            <person name="Finy P."/>
            <person name="Geml J."/>
            <person name="Haridas S."/>
            <person name="Hughes K."/>
            <person name="Justo A."/>
            <person name="Karasinski D."/>
            <person name="Kautmanova I."/>
            <person name="Kiss B."/>
            <person name="Kocsube S."/>
            <person name="Kotiranta H."/>
            <person name="LaButti K.M."/>
            <person name="Lechner B.E."/>
            <person name="Liimatainen K."/>
            <person name="Lipzen A."/>
            <person name="Lukacs Z."/>
            <person name="Mihaltcheva S."/>
            <person name="Morgado L.N."/>
            <person name="Niskanen T."/>
            <person name="Noordeloos M.E."/>
            <person name="Ohm R.A."/>
            <person name="Ortiz-Santana B."/>
            <person name="Ovrebo C."/>
            <person name="Racz N."/>
            <person name="Riley R."/>
            <person name="Savchenko A."/>
            <person name="Shiryaev A."/>
            <person name="Soop K."/>
            <person name="Spirin V."/>
            <person name="Szebenyi C."/>
            <person name="Tomsovsky M."/>
            <person name="Tulloss R.E."/>
            <person name="Uehling J."/>
            <person name="Grigoriev I.V."/>
            <person name="Vagvolgyi C."/>
            <person name="Papp T."/>
            <person name="Martin F.M."/>
            <person name="Miettinen O."/>
            <person name="Hibbett D.S."/>
            <person name="Nagy L.G."/>
        </authorList>
    </citation>
    <scope>NUCLEOTIDE SEQUENCE [LARGE SCALE GENOMIC DNA]</scope>
    <source>
        <strain evidence="6 7">OMC1185</strain>
    </source>
</reference>
<dbReference type="PANTHER" id="PTHR21661">
    <property type="entry name" value="EPOXIDE HYDROLASE 1-RELATED"/>
    <property type="match status" value="1"/>
</dbReference>
<protein>
    <submittedName>
        <fullName evidence="6">Alpha/beta-hydrolase</fullName>
    </submittedName>
</protein>
<dbReference type="PRINTS" id="PR00412">
    <property type="entry name" value="EPOXHYDRLASE"/>
</dbReference>
<evidence type="ECO:0000256" key="4">
    <source>
        <dbReference type="PIRSR" id="PIRSR001112-1"/>
    </source>
</evidence>
<dbReference type="GO" id="GO:0097176">
    <property type="term" value="P:epoxide metabolic process"/>
    <property type="evidence" value="ECO:0007669"/>
    <property type="project" value="TreeGrafter"/>
</dbReference>
<dbReference type="Gene3D" id="3.40.50.1820">
    <property type="entry name" value="alpha/beta hydrolase"/>
    <property type="match status" value="1"/>
</dbReference>
<dbReference type="AlphaFoldDB" id="A0A5C3MU43"/>
<keyword evidence="2" id="KW-0058">Aromatic hydrocarbons catabolism</keyword>
<proteinExistence type="inferred from homology"/>
<feature type="domain" description="Epoxide hydrolase N-terminal" evidence="5">
    <location>
        <begin position="5"/>
        <end position="113"/>
    </location>
</feature>
<dbReference type="InterPro" id="IPR000639">
    <property type="entry name" value="Epox_hydrolase-like"/>
</dbReference>
<evidence type="ECO:0000256" key="3">
    <source>
        <dbReference type="ARBA" id="ARBA00022801"/>
    </source>
</evidence>
<feature type="active site" description="Nucleophile" evidence="4">
    <location>
        <position position="179"/>
    </location>
</feature>
<dbReference type="GO" id="GO:0004301">
    <property type="term" value="F:epoxide hydrolase activity"/>
    <property type="evidence" value="ECO:0007669"/>
    <property type="project" value="TreeGrafter"/>
</dbReference>
<dbReference type="STRING" id="5364.A0A5C3MU43"/>
<evidence type="ECO:0000313" key="7">
    <source>
        <dbReference type="Proteomes" id="UP000305948"/>
    </source>
</evidence>